<dbReference type="Pfam" id="PF04474">
    <property type="entry name" value="DUF554"/>
    <property type="match status" value="1"/>
</dbReference>
<sequence>MVGTAINVATVVTGGLIGTFLGARLPENTQRSVMHGLGLLTLVIGIQMAMKTENVLIILGAILVGVIVGEGLQLQAGLERFGNRLQTLFKAGPHSTVSEGFVTASLVFCVGPMAILGSLQDGLSGDFKLLAIKSMLDGFAAVAFSASLGWGVLLSAGSILLYQGSITLLASGLDKVLTPEMITEISAAGGLLIAAIGLKLLNVKDIRIANFLPALAVAPAIVALLPLLKAWWPY</sequence>
<evidence type="ECO:0000313" key="3">
    <source>
        <dbReference type="Proteomes" id="UP000184076"/>
    </source>
</evidence>
<evidence type="ECO:0008006" key="4">
    <source>
        <dbReference type="Google" id="ProtNLM"/>
    </source>
</evidence>
<dbReference type="PANTHER" id="PTHR36111:SF2">
    <property type="entry name" value="INNER MEMBRANE PROTEIN"/>
    <property type="match status" value="1"/>
</dbReference>
<dbReference type="EMBL" id="FQVB01000026">
    <property type="protein sequence ID" value="SHF74706.1"/>
    <property type="molecule type" value="Genomic_DNA"/>
</dbReference>
<keyword evidence="1" id="KW-1133">Transmembrane helix</keyword>
<dbReference type="RefSeq" id="WP_073040127.1">
    <property type="nucleotide sequence ID" value="NZ_FQVB01000026.1"/>
</dbReference>
<proteinExistence type="predicted"/>
<keyword evidence="3" id="KW-1185">Reference proteome</keyword>
<name>A0A1M5E693_9BACT</name>
<dbReference type="InterPro" id="IPR007563">
    <property type="entry name" value="DUF554"/>
</dbReference>
<feature type="transmembrane region" description="Helical" evidence="1">
    <location>
        <begin position="181"/>
        <end position="201"/>
    </location>
</feature>
<accession>A0A1M5E693</accession>
<dbReference type="AlphaFoldDB" id="A0A1M5E693"/>
<feature type="transmembrane region" description="Helical" evidence="1">
    <location>
        <begin position="6"/>
        <end position="25"/>
    </location>
</feature>
<feature type="transmembrane region" description="Helical" evidence="1">
    <location>
        <begin position="138"/>
        <end position="161"/>
    </location>
</feature>
<feature type="transmembrane region" description="Helical" evidence="1">
    <location>
        <begin position="208"/>
        <end position="228"/>
    </location>
</feature>
<dbReference type="PANTHER" id="PTHR36111">
    <property type="entry name" value="INNER MEMBRANE PROTEIN-RELATED"/>
    <property type="match status" value="1"/>
</dbReference>
<keyword evidence="1" id="KW-0472">Membrane</keyword>
<protein>
    <recommendedName>
        <fullName evidence="4">DUF554 domain-containing protein</fullName>
    </recommendedName>
</protein>
<evidence type="ECO:0000256" key="1">
    <source>
        <dbReference type="SAM" id="Phobius"/>
    </source>
</evidence>
<gene>
    <name evidence="2" type="ORF">SAMN02745206_02578</name>
</gene>
<keyword evidence="1" id="KW-0812">Transmembrane</keyword>
<evidence type="ECO:0000313" key="2">
    <source>
        <dbReference type="EMBL" id="SHF74706.1"/>
    </source>
</evidence>
<organism evidence="2 3">
    <name type="scientific">Desulfacinum infernum DSM 9756</name>
    <dbReference type="NCBI Taxonomy" id="1121391"/>
    <lineage>
        <taxon>Bacteria</taxon>
        <taxon>Pseudomonadati</taxon>
        <taxon>Thermodesulfobacteriota</taxon>
        <taxon>Syntrophobacteria</taxon>
        <taxon>Syntrophobacterales</taxon>
        <taxon>Syntrophobacteraceae</taxon>
        <taxon>Desulfacinum</taxon>
    </lineage>
</organism>
<feature type="transmembrane region" description="Helical" evidence="1">
    <location>
        <begin position="56"/>
        <end position="74"/>
    </location>
</feature>
<dbReference type="OrthoDB" id="9797976at2"/>
<dbReference type="Proteomes" id="UP000184076">
    <property type="component" value="Unassembled WGS sequence"/>
</dbReference>
<reference evidence="3" key="1">
    <citation type="submission" date="2016-11" db="EMBL/GenBank/DDBJ databases">
        <authorList>
            <person name="Varghese N."/>
            <person name="Submissions S."/>
        </authorList>
    </citation>
    <scope>NUCLEOTIDE SEQUENCE [LARGE SCALE GENOMIC DNA]</scope>
    <source>
        <strain evidence="3">DSM 9756</strain>
    </source>
</reference>